<evidence type="ECO:0000256" key="11">
    <source>
        <dbReference type="RuleBase" id="RU003750"/>
    </source>
</evidence>
<evidence type="ECO:0000256" key="1">
    <source>
        <dbReference type="ARBA" id="ARBA00004141"/>
    </source>
</evidence>
<keyword evidence="14" id="KW-1185">Reference proteome</keyword>
<evidence type="ECO:0000313" key="13">
    <source>
        <dbReference type="EMBL" id="OZG49609.1"/>
    </source>
</evidence>
<sequence length="217" mass="23586">MAIRQLKRRFSPAPTDKIFTVPNVISMLRIVSIPFITALVMHHHLFASLVVLAASCASDGVDGYIARRYNQVTKLGQLLDPIADRLLIICSMLALAWVGIVPWWVLVLVALREVVLGIQILCLAQFGYGPLPVHFVGKAATAMLMITVPVFIISELGSGRLFNVLHYGGDACAIWGCTLYWIAGFIYIHQGVGLIRQELAARRHGQAGGPAGAKESA</sequence>
<dbReference type="InterPro" id="IPR004570">
    <property type="entry name" value="Phosphatidylglycerol_P_synth"/>
</dbReference>
<evidence type="ECO:0000256" key="4">
    <source>
        <dbReference type="ARBA" id="ARBA00022679"/>
    </source>
</evidence>
<keyword evidence="3" id="KW-0444">Lipid biosynthesis</keyword>
<dbReference type="RefSeq" id="WP_094691736.1">
    <property type="nucleotide sequence ID" value="NZ_MWWQ01000014.1"/>
</dbReference>
<name>A0A261ERX5_9BIFI</name>
<keyword evidence="4 11" id="KW-0808">Transferase</keyword>
<keyword evidence="9" id="KW-0594">Phospholipid biosynthesis</keyword>
<evidence type="ECO:0000256" key="7">
    <source>
        <dbReference type="ARBA" id="ARBA00023098"/>
    </source>
</evidence>
<evidence type="ECO:0000256" key="9">
    <source>
        <dbReference type="ARBA" id="ARBA00023209"/>
    </source>
</evidence>
<dbReference type="Proteomes" id="UP000216454">
    <property type="component" value="Unassembled WGS sequence"/>
</dbReference>
<gene>
    <name evidence="13" type="ORF">PSSU_1433</name>
</gene>
<comment type="subcellular location">
    <subcellularLocation>
        <location evidence="1">Membrane</location>
        <topology evidence="1">Multi-pass membrane protein</topology>
    </subcellularLocation>
</comment>
<comment type="caution">
    <text evidence="13">The sequence shown here is derived from an EMBL/GenBank/DDBJ whole genome shotgun (WGS) entry which is preliminary data.</text>
</comment>
<dbReference type="PIRSF" id="PIRSF000847">
    <property type="entry name" value="Phos_ph_gly_syn"/>
    <property type="match status" value="1"/>
</dbReference>
<keyword evidence="8 12" id="KW-0472">Membrane</keyword>
<evidence type="ECO:0000256" key="5">
    <source>
        <dbReference type="ARBA" id="ARBA00022692"/>
    </source>
</evidence>
<evidence type="ECO:0000256" key="8">
    <source>
        <dbReference type="ARBA" id="ARBA00023136"/>
    </source>
</evidence>
<evidence type="ECO:0000256" key="12">
    <source>
        <dbReference type="SAM" id="Phobius"/>
    </source>
</evidence>
<dbReference type="AlphaFoldDB" id="A0A261ERX5"/>
<accession>A0A261ERX5</accession>
<feature type="transmembrane region" description="Helical" evidence="12">
    <location>
        <begin position="173"/>
        <end position="195"/>
    </location>
</feature>
<dbReference type="GO" id="GO:0008444">
    <property type="term" value="F:CDP-diacylglycerol-glycerol-3-phosphate 3-phosphatidyltransferase activity"/>
    <property type="evidence" value="ECO:0007669"/>
    <property type="project" value="InterPro"/>
</dbReference>
<dbReference type="Pfam" id="PF01066">
    <property type="entry name" value="CDP-OH_P_transf"/>
    <property type="match status" value="1"/>
</dbReference>
<reference evidence="13 14" key="1">
    <citation type="journal article" date="2017" name="BMC Genomics">
        <title>Comparative genomic and phylogenomic analyses of the Bifidobacteriaceae family.</title>
        <authorList>
            <person name="Lugli G.A."/>
            <person name="Milani C."/>
            <person name="Turroni F."/>
            <person name="Duranti S."/>
            <person name="Mancabelli L."/>
            <person name="Mangifesta M."/>
            <person name="Ferrario C."/>
            <person name="Modesto M."/>
            <person name="Mattarelli P."/>
            <person name="Jiri K."/>
            <person name="van Sinderen D."/>
            <person name="Ventura M."/>
        </authorList>
    </citation>
    <scope>NUCLEOTIDE SEQUENCE [LARGE SCALE GENOMIC DNA]</scope>
    <source>
        <strain evidence="13 14">DSM 24744</strain>
    </source>
</reference>
<keyword evidence="5 12" id="KW-0812">Transmembrane</keyword>
<dbReference type="InterPro" id="IPR050324">
    <property type="entry name" value="CDP-alcohol_PTase-I"/>
</dbReference>
<evidence type="ECO:0000256" key="3">
    <source>
        <dbReference type="ARBA" id="ARBA00022516"/>
    </source>
</evidence>
<dbReference type="OrthoDB" id="9796672at2"/>
<dbReference type="Gene3D" id="1.20.120.1760">
    <property type="match status" value="1"/>
</dbReference>
<dbReference type="GO" id="GO:0016020">
    <property type="term" value="C:membrane"/>
    <property type="evidence" value="ECO:0007669"/>
    <property type="project" value="UniProtKB-SubCell"/>
</dbReference>
<feature type="transmembrane region" description="Helical" evidence="12">
    <location>
        <begin position="21"/>
        <end position="40"/>
    </location>
</feature>
<dbReference type="PANTHER" id="PTHR14269:SF62">
    <property type="entry name" value="CDP-DIACYLGLYCEROL--GLYCEROL-3-PHOSPHATE 3-PHOSPHATIDYLTRANSFERASE 1, CHLOROPLASTIC"/>
    <property type="match status" value="1"/>
</dbReference>
<evidence type="ECO:0000313" key="14">
    <source>
        <dbReference type="Proteomes" id="UP000216454"/>
    </source>
</evidence>
<keyword evidence="7" id="KW-0443">Lipid metabolism</keyword>
<dbReference type="InterPro" id="IPR043130">
    <property type="entry name" value="CDP-OH_PTrfase_TM_dom"/>
</dbReference>
<evidence type="ECO:0000256" key="2">
    <source>
        <dbReference type="ARBA" id="ARBA00010441"/>
    </source>
</evidence>
<proteinExistence type="inferred from homology"/>
<dbReference type="PANTHER" id="PTHR14269">
    <property type="entry name" value="CDP-DIACYLGLYCEROL--GLYCEROL-3-PHOSPHATE 3-PHOSPHATIDYLTRANSFERASE-RELATED"/>
    <property type="match status" value="1"/>
</dbReference>
<dbReference type="UniPathway" id="UPA00085"/>
<dbReference type="EMBL" id="MWWQ01000014">
    <property type="protein sequence ID" value="OZG49609.1"/>
    <property type="molecule type" value="Genomic_DNA"/>
</dbReference>
<keyword evidence="10" id="KW-1208">Phospholipid metabolism</keyword>
<feature type="transmembrane region" description="Helical" evidence="12">
    <location>
        <begin position="86"/>
        <end position="104"/>
    </location>
</feature>
<dbReference type="InterPro" id="IPR000462">
    <property type="entry name" value="CDP-OH_P_trans"/>
</dbReference>
<evidence type="ECO:0000256" key="6">
    <source>
        <dbReference type="ARBA" id="ARBA00022989"/>
    </source>
</evidence>
<feature type="transmembrane region" description="Helical" evidence="12">
    <location>
        <begin position="135"/>
        <end position="153"/>
    </location>
</feature>
<keyword evidence="6 12" id="KW-1133">Transmembrane helix</keyword>
<protein>
    <submittedName>
        <fullName evidence="13">Phosphatidylglycerophosphate synthase</fullName>
    </submittedName>
</protein>
<evidence type="ECO:0000256" key="10">
    <source>
        <dbReference type="ARBA" id="ARBA00023264"/>
    </source>
</evidence>
<dbReference type="PROSITE" id="PS00379">
    <property type="entry name" value="CDP_ALCOHOL_P_TRANSF"/>
    <property type="match status" value="1"/>
</dbReference>
<dbReference type="GO" id="GO:0046474">
    <property type="term" value="P:glycerophospholipid biosynthetic process"/>
    <property type="evidence" value="ECO:0007669"/>
    <property type="project" value="TreeGrafter"/>
</dbReference>
<organism evidence="13 14">
    <name type="scientific">Pseudoscardovia suis</name>
    <dbReference type="NCBI Taxonomy" id="987063"/>
    <lineage>
        <taxon>Bacteria</taxon>
        <taxon>Bacillati</taxon>
        <taxon>Actinomycetota</taxon>
        <taxon>Actinomycetes</taxon>
        <taxon>Bifidobacteriales</taxon>
        <taxon>Bifidobacteriaceae</taxon>
        <taxon>Pseudoscardovia</taxon>
    </lineage>
</organism>
<comment type="similarity">
    <text evidence="2 11">Belongs to the CDP-alcohol phosphatidyltransferase class-I family.</text>
</comment>
<dbReference type="InterPro" id="IPR048254">
    <property type="entry name" value="CDP_ALCOHOL_P_TRANSF_CS"/>
</dbReference>